<name>A0ABN9EC23_9NEOB</name>
<sequence length="138" mass="15125">VTRASGHLARQRARASLARQWDSSQQARQWGTRSSGYWIVWRDSVASESPGMSAGTGVTWHQVFLALASGHRVIWQGSGHRGHQALDRLARQRRIGSQVWTAGTGSPGIRSFGPRQRAPRHLARAVGTEVTRFTTAGS</sequence>
<feature type="non-terminal residue" evidence="1">
    <location>
        <position position="138"/>
    </location>
</feature>
<evidence type="ECO:0000313" key="2">
    <source>
        <dbReference type="Proteomes" id="UP001162483"/>
    </source>
</evidence>
<gene>
    <name evidence="1" type="ORF">SPARVUS_LOCUS9479183</name>
</gene>
<keyword evidence="2" id="KW-1185">Reference proteome</keyword>
<dbReference type="Proteomes" id="UP001162483">
    <property type="component" value="Unassembled WGS sequence"/>
</dbReference>
<reference evidence="1" key="1">
    <citation type="submission" date="2023-05" db="EMBL/GenBank/DDBJ databases">
        <authorList>
            <person name="Stuckert A."/>
        </authorList>
    </citation>
    <scope>NUCLEOTIDE SEQUENCE</scope>
</reference>
<organism evidence="1 2">
    <name type="scientific">Staurois parvus</name>
    <dbReference type="NCBI Taxonomy" id="386267"/>
    <lineage>
        <taxon>Eukaryota</taxon>
        <taxon>Metazoa</taxon>
        <taxon>Chordata</taxon>
        <taxon>Craniata</taxon>
        <taxon>Vertebrata</taxon>
        <taxon>Euteleostomi</taxon>
        <taxon>Amphibia</taxon>
        <taxon>Batrachia</taxon>
        <taxon>Anura</taxon>
        <taxon>Neobatrachia</taxon>
        <taxon>Ranoidea</taxon>
        <taxon>Ranidae</taxon>
        <taxon>Staurois</taxon>
    </lineage>
</organism>
<feature type="non-terminal residue" evidence="1">
    <location>
        <position position="1"/>
    </location>
</feature>
<protein>
    <submittedName>
        <fullName evidence="1">Uncharacterized protein</fullName>
    </submittedName>
</protein>
<proteinExistence type="predicted"/>
<evidence type="ECO:0000313" key="1">
    <source>
        <dbReference type="EMBL" id="CAI9581402.1"/>
    </source>
</evidence>
<accession>A0ABN9EC23</accession>
<comment type="caution">
    <text evidence="1">The sequence shown here is derived from an EMBL/GenBank/DDBJ whole genome shotgun (WGS) entry which is preliminary data.</text>
</comment>
<dbReference type="EMBL" id="CATNWA010015267">
    <property type="protein sequence ID" value="CAI9581402.1"/>
    <property type="molecule type" value="Genomic_DNA"/>
</dbReference>